<feature type="compositionally biased region" description="Basic and acidic residues" evidence="6">
    <location>
        <begin position="469"/>
        <end position="483"/>
    </location>
</feature>
<dbReference type="PROSITE" id="PS51360">
    <property type="entry name" value="PLUS3"/>
    <property type="match status" value="1"/>
</dbReference>
<dbReference type="SMART" id="SM00719">
    <property type="entry name" value="Plus3"/>
    <property type="match status" value="1"/>
</dbReference>
<dbReference type="EMBL" id="HBIW01017390">
    <property type="protein sequence ID" value="CAE0699554.1"/>
    <property type="molecule type" value="Transcribed_RNA"/>
</dbReference>
<name>A0A7S4A040_9STRA</name>
<dbReference type="GO" id="GO:1990269">
    <property type="term" value="F:RNA polymerase II C-terminal domain phosphoserine binding"/>
    <property type="evidence" value="ECO:0007669"/>
    <property type="project" value="TreeGrafter"/>
</dbReference>
<accession>A0A7S4A040</accession>
<dbReference type="InterPro" id="IPR004343">
    <property type="entry name" value="Plus-3_dom"/>
</dbReference>
<dbReference type="InterPro" id="IPR036128">
    <property type="entry name" value="Plus3-like_sf"/>
</dbReference>
<comment type="subcellular location">
    <subcellularLocation>
        <location evidence="1">Nucleus</location>
    </subcellularLocation>
</comment>
<evidence type="ECO:0000256" key="6">
    <source>
        <dbReference type="SAM" id="MobiDB-lite"/>
    </source>
</evidence>
<dbReference type="Gene3D" id="3.90.70.200">
    <property type="entry name" value="Plus-3 domain"/>
    <property type="match status" value="1"/>
</dbReference>
<evidence type="ECO:0000256" key="1">
    <source>
        <dbReference type="ARBA" id="ARBA00004123"/>
    </source>
</evidence>
<evidence type="ECO:0000313" key="8">
    <source>
        <dbReference type="EMBL" id="CAE0699554.1"/>
    </source>
</evidence>
<dbReference type="Pfam" id="PF03126">
    <property type="entry name" value="Plus-3"/>
    <property type="match status" value="1"/>
</dbReference>
<reference evidence="9" key="2">
    <citation type="submission" date="2021-11" db="EMBL/GenBank/DDBJ databases">
        <authorList>
            <consortium name="Genoscope - CEA"/>
            <person name="William W."/>
        </authorList>
    </citation>
    <scope>NUCLEOTIDE SEQUENCE</scope>
</reference>
<keyword evidence="2" id="KW-0805">Transcription regulation</keyword>
<sequence>MFGKRAFDERNRCASAVQKRCRADTDGQDEVGVPPPKTAIELAMEEAEEYERRKEAEQRRLQQLKLESLDKEKTRLLAPVHHDASPPYDSQKNHQLDRHGCDEYEDKLAASCPMPEKADVMFGSQLYNDELPHSSENLPENKIMAINKLRLPRKLLEKWVEEPFFDTAVVGCFVRLGVGKAPGLRGEPQYKVCEIIGVGEYKHSYALGEFQTKKALLLRIGRNTRLWRMNVISNHRFTPDELNEWQSTMFAARQKIPSAEEISKRKARMRETVFGASSHPAQNITDTNIFSKASERYSEGDVARLVNSRRKRSEAARFRERQTTTVSRLNHGQIRTRYEHEVCAARQAYLALLIAQSTKVRTTPEIQTAIKKVDDHDACVKLDDNSFERNLDTLASSLMRAQQTQLHASAVEEALAECRATRNLLSQACEKLKDFRKNALDVRKLRDTEVPSRTSTLYFVNEAKRRENSLADMTHGERKLQDEQHDDDDAERAVFQRRATKPTMLWTTDTGFCQRTHKLTQPMCNRAKLNTNSNTQGAGDSGAAIEETETANCALDESISPRPRKRTGMSLQEYMTKAHADASRFTL</sequence>
<proteinExistence type="predicted"/>
<keyword evidence="3" id="KW-0804">Transcription</keyword>
<evidence type="ECO:0000259" key="7">
    <source>
        <dbReference type="PROSITE" id="PS51360"/>
    </source>
</evidence>
<dbReference type="EMBL" id="CAKKNE010000002">
    <property type="protein sequence ID" value="CAH0368844.1"/>
    <property type="molecule type" value="Genomic_DNA"/>
</dbReference>
<evidence type="ECO:0000313" key="10">
    <source>
        <dbReference type="Proteomes" id="UP000789595"/>
    </source>
</evidence>
<evidence type="ECO:0000256" key="5">
    <source>
        <dbReference type="SAM" id="Coils"/>
    </source>
</evidence>
<evidence type="ECO:0000256" key="2">
    <source>
        <dbReference type="ARBA" id="ARBA00023015"/>
    </source>
</evidence>
<dbReference type="AlphaFoldDB" id="A0A7S4A040"/>
<dbReference type="PANTHER" id="PTHR13115:SF8">
    <property type="entry name" value="RNA POLYMERASE-ASSOCIATED PROTEIN RTF1 HOMOLOG"/>
    <property type="match status" value="1"/>
</dbReference>
<evidence type="ECO:0000313" key="9">
    <source>
        <dbReference type="EMBL" id="CAH0368844.1"/>
    </source>
</evidence>
<organism evidence="8">
    <name type="scientific">Pelagomonas calceolata</name>
    <dbReference type="NCBI Taxonomy" id="35677"/>
    <lineage>
        <taxon>Eukaryota</taxon>
        <taxon>Sar</taxon>
        <taxon>Stramenopiles</taxon>
        <taxon>Ochrophyta</taxon>
        <taxon>Pelagophyceae</taxon>
        <taxon>Pelagomonadales</taxon>
        <taxon>Pelagomonadaceae</taxon>
        <taxon>Pelagomonas</taxon>
    </lineage>
</organism>
<gene>
    <name evidence="8" type="ORF">PCAL00307_LOCUS14990</name>
    <name evidence="9" type="ORF">PECAL_2P19360</name>
</gene>
<dbReference type="GO" id="GO:0016593">
    <property type="term" value="C:Cdc73/Paf1 complex"/>
    <property type="evidence" value="ECO:0007669"/>
    <property type="project" value="TreeGrafter"/>
</dbReference>
<feature type="region of interest" description="Disordered" evidence="6">
    <location>
        <begin position="469"/>
        <end position="488"/>
    </location>
</feature>
<dbReference type="OrthoDB" id="166375at2759"/>
<keyword evidence="5" id="KW-0175">Coiled coil</keyword>
<keyword evidence="4" id="KW-0539">Nucleus</keyword>
<feature type="coiled-coil region" evidence="5">
    <location>
        <begin position="40"/>
        <end position="74"/>
    </location>
</feature>
<dbReference type="GO" id="GO:0003677">
    <property type="term" value="F:DNA binding"/>
    <property type="evidence" value="ECO:0007669"/>
    <property type="project" value="InterPro"/>
</dbReference>
<evidence type="ECO:0000256" key="4">
    <source>
        <dbReference type="ARBA" id="ARBA00023242"/>
    </source>
</evidence>
<dbReference type="Proteomes" id="UP000789595">
    <property type="component" value="Unassembled WGS sequence"/>
</dbReference>
<dbReference type="SUPFAM" id="SSF159042">
    <property type="entry name" value="Plus3-like"/>
    <property type="match status" value="1"/>
</dbReference>
<dbReference type="PANTHER" id="PTHR13115">
    <property type="entry name" value="RNA POLYMERASE-ASSOCIATED PROTEIN RTF1 HOMOLOG"/>
    <property type="match status" value="1"/>
</dbReference>
<evidence type="ECO:0000256" key="3">
    <source>
        <dbReference type="ARBA" id="ARBA00023163"/>
    </source>
</evidence>
<protein>
    <recommendedName>
        <fullName evidence="7">Plus3 domain-containing protein</fullName>
    </recommendedName>
</protein>
<reference evidence="8" key="1">
    <citation type="submission" date="2021-01" db="EMBL/GenBank/DDBJ databases">
        <authorList>
            <person name="Corre E."/>
            <person name="Pelletier E."/>
            <person name="Niang G."/>
            <person name="Scheremetjew M."/>
            <person name="Finn R."/>
            <person name="Kale V."/>
            <person name="Holt S."/>
            <person name="Cochrane G."/>
            <person name="Meng A."/>
            <person name="Brown T."/>
            <person name="Cohen L."/>
        </authorList>
    </citation>
    <scope>NUCLEOTIDE SEQUENCE</scope>
    <source>
        <strain evidence="8">CCMP1756</strain>
    </source>
</reference>
<feature type="domain" description="Plus3" evidence="7">
    <location>
        <begin position="140"/>
        <end position="274"/>
    </location>
</feature>
<keyword evidence="10" id="KW-1185">Reference proteome</keyword>